<reference evidence="3" key="1">
    <citation type="submission" date="2014-03" db="EMBL/GenBank/DDBJ databases">
        <title>The Genome Sequence of Puccinia striiformis f. sp. tritici PST-78.</title>
        <authorList>
            <consortium name="The Broad Institute Genome Sequencing Platform"/>
            <person name="Cuomo C."/>
            <person name="Hulbert S."/>
            <person name="Chen X."/>
            <person name="Walker B."/>
            <person name="Young S.K."/>
            <person name="Zeng Q."/>
            <person name="Gargeya S."/>
            <person name="Fitzgerald M."/>
            <person name="Haas B."/>
            <person name="Abouelleil A."/>
            <person name="Alvarado L."/>
            <person name="Arachchi H.M."/>
            <person name="Berlin A.M."/>
            <person name="Chapman S.B."/>
            <person name="Goldberg J."/>
            <person name="Griggs A."/>
            <person name="Gujja S."/>
            <person name="Hansen M."/>
            <person name="Howarth C."/>
            <person name="Imamovic A."/>
            <person name="Larimer J."/>
            <person name="McCowan C."/>
            <person name="Montmayeur A."/>
            <person name="Murphy C."/>
            <person name="Neiman D."/>
            <person name="Pearson M."/>
            <person name="Priest M."/>
            <person name="Roberts A."/>
            <person name="Saif S."/>
            <person name="Shea T."/>
            <person name="Sisk P."/>
            <person name="Sykes S."/>
            <person name="Wortman J."/>
            <person name="Nusbaum C."/>
            <person name="Birren B."/>
        </authorList>
    </citation>
    <scope>NUCLEOTIDE SEQUENCE [LARGE SCALE GENOMIC DNA]</scope>
    <source>
        <strain evidence="3">race PST-78</strain>
    </source>
</reference>
<dbReference type="EMBL" id="AJIL01000464">
    <property type="protein sequence ID" value="KNE89178.1"/>
    <property type="molecule type" value="Genomic_DNA"/>
</dbReference>
<gene>
    <name evidence="2" type="ORF">PSTG_17366</name>
</gene>
<feature type="region of interest" description="Disordered" evidence="1">
    <location>
        <begin position="33"/>
        <end position="84"/>
    </location>
</feature>
<organism evidence="2 3">
    <name type="scientific">Puccinia striiformis f. sp. tritici PST-78</name>
    <dbReference type="NCBI Taxonomy" id="1165861"/>
    <lineage>
        <taxon>Eukaryota</taxon>
        <taxon>Fungi</taxon>
        <taxon>Dikarya</taxon>
        <taxon>Basidiomycota</taxon>
        <taxon>Pucciniomycotina</taxon>
        <taxon>Pucciniomycetes</taxon>
        <taxon>Pucciniales</taxon>
        <taxon>Pucciniaceae</taxon>
        <taxon>Puccinia</taxon>
    </lineage>
</organism>
<feature type="region of interest" description="Disordered" evidence="1">
    <location>
        <begin position="612"/>
        <end position="648"/>
    </location>
</feature>
<keyword evidence="3" id="KW-1185">Reference proteome</keyword>
<sequence length="648" mass="73434">MPSAHRRNSFQSSFPVVNLASLEIPAFRGKATVSPGHMRERKASNDSSEFNPAQLPGFNDNAHRDNQSVSSHQYQPPQPQLQYINPNSYNPGLTGAAPHFLEAKISLPVYDPTPFGRKPVKIKPESKDLIFNGTNMEISDFITRLEKAAQVDGALGSDIAIQVMFFMKGETLVKEVQEMAHKEDYDWEKIKERLVQRWGKMLPLLKYKRTDLDKILATTSNLSTQKEFQDFNIQVDNLVAYLIRVQHMLSVEEIRHSVLMCLSKPIRMAVTKELIRDNHMTLAVDGSHILPPYHIIVAYIQKELRTITILENDENLEELRVARPSQPQPQKFSTPDKSVDELTKTLSSWNTQKQKPTPFVSASHVPYKPAQLEKDLSHLKCHYCFGKAHTLHRCNLVYSDELDKLIKKEGTSIFLPDGTQIPYDRTRPYKQIVDQYHASRTQPGIINLPPGITTQKAEPVPEAQTSFGKLEEIEHQDHHCYDCEMAKRLRIGKEIEETPSAKKSRTEREETMDVDTERLMDFSRQDSYTPINPSPSGLTPASNPPTPPKKVSIQAPEDSPKVPKEKAQKKTTVERPLANQYPDAEDKLVKQMLENRMNVSVGELLAVSPSVTEKFKKSVSSKRVPVDQTKSTNTGGMDPQEDDPSKPF</sequence>
<dbReference type="OrthoDB" id="5102063at2759"/>
<protein>
    <submittedName>
        <fullName evidence="2">Uncharacterized protein</fullName>
    </submittedName>
</protein>
<dbReference type="AlphaFoldDB" id="A0A0L0UQ72"/>
<feature type="compositionally biased region" description="Basic and acidic residues" evidence="1">
    <location>
        <begin position="494"/>
        <end position="524"/>
    </location>
</feature>
<evidence type="ECO:0000313" key="3">
    <source>
        <dbReference type="Proteomes" id="UP000054564"/>
    </source>
</evidence>
<feature type="region of interest" description="Disordered" evidence="1">
    <location>
        <begin position="494"/>
        <end position="584"/>
    </location>
</feature>
<evidence type="ECO:0000313" key="2">
    <source>
        <dbReference type="EMBL" id="KNE89178.1"/>
    </source>
</evidence>
<accession>A0A0L0UQ72</accession>
<evidence type="ECO:0000256" key="1">
    <source>
        <dbReference type="SAM" id="MobiDB-lite"/>
    </source>
</evidence>
<dbReference type="Proteomes" id="UP000054564">
    <property type="component" value="Unassembled WGS sequence"/>
</dbReference>
<feature type="compositionally biased region" description="Basic and acidic residues" evidence="1">
    <location>
        <begin position="558"/>
        <end position="573"/>
    </location>
</feature>
<comment type="caution">
    <text evidence="2">The sequence shown here is derived from an EMBL/GenBank/DDBJ whole genome shotgun (WGS) entry which is preliminary data.</text>
</comment>
<name>A0A0L0UQ72_9BASI</name>
<proteinExistence type="predicted"/>
<feature type="compositionally biased region" description="Polar residues" evidence="1">
    <location>
        <begin position="525"/>
        <end position="541"/>
    </location>
</feature>